<name>A0A2K9Z393_RHILE</name>
<reference evidence="2 3" key="1">
    <citation type="submission" date="2017-11" db="EMBL/GenBank/DDBJ databases">
        <title>Complete genome of Rhizobium leguminosarum Norway, an ineffective micro-symbiont.</title>
        <authorList>
            <person name="Hoffrichter A."/>
            <person name="Liang J."/>
            <person name="Brachmann A."/>
            <person name="Marin M."/>
        </authorList>
    </citation>
    <scope>NUCLEOTIDE SEQUENCE [LARGE SCALE GENOMIC DNA]</scope>
    <source>
        <strain evidence="2 3">Norway</strain>
    </source>
</reference>
<feature type="compositionally biased region" description="Basic and acidic residues" evidence="1">
    <location>
        <begin position="56"/>
        <end position="66"/>
    </location>
</feature>
<evidence type="ECO:0000256" key="1">
    <source>
        <dbReference type="SAM" id="MobiDB-lite"/>
    </source>
</evidence>
<protein>
    <submittedName>
        <fullName evidence="2">Uncharacterized protein</fullName>
    </submittedName>
</protein>
<organism evidence="2 3">
    <name type="scientific">Rhizobium leguminosarum</name>
    <dbReference type="NCBI Taxonomy" id="384"/>
    <lineage>
        <taxon>Bacteria</taxon>
        <taxon>Pseudomonadati</taxon>
        <taxon>Pseudomonadota</taxon>
        <taxon>Alphaproteobacteria</taxon>
        <taxon>Hyphomicrobiales</taxon>
        <taxon>Rhizobiaceae</taxon>
        <taxon>Rhizobium/Agrobacterium group</taxon>
        <taxon>Rhizobium</taxon>
    </lineage>
</organism>
<feature type="region of interest" description="Disordered" evidence="1">
    <location>
        <begin position="51"/>
        <end position="79"/>
    </location>
</feature>
<dbReference type="EMBL" id="CP025012">
    <property type="protein sequence ID" value="AUW42676.1"/>
    <property type="molecule type" value="Genomic_DNA"/>
</dbReference>
<proteinExistence type="predicted"/>
<evidence type="ECO:0000313" key="3">
    <source>
        <dbReference type="Proteomes" id="UP000238523"/>
    </source>
</evidence>
<sequence length="79" mass="8631">MGRKSNNQHGHSHGRLKPLPRQYDVGVDGQGLRPVALELLLKRGSRARYAGRPVHRREGPALEKVEPSFAGGRAETPGV</sequence>
<gene>
    <name evidence="2" type="ORF">CUJ84_Chr002318</name>
</gene>
<dbReference type="Proteomes" id="UP000238523">
    <property type="component" value="Chromosome"/>
</dbReference>
<accession>A0A2K9Z393</accession>
<dbReference type="AlphaFoldDB" id="A0A2K9Z393"/>
<feature type="region of interest" description="Disordered" evidence="1">
    <location>
        <begin position="1"/>
        <end position="27"/>
    </location>
</feature>
<evidence type="ECO:0000313" key="2">
    <source>
        <dbReference type="EMBL" id="AUW42676.1"/>
    </source>
</evidence>